<dbReference type="Proteomes" id="UP000887540">
    <property type="component" value="Unplaced"/>
</dbReference>
<dbReference type="GO" id="GO:0005507">
    <property type="term" value="F:copper ion binding"/>
    <property type="evidence" value="ECO:0007669"/>
    <property type="project" value="InterPro"/>
</dbReference>
<proteinExistence type="predicted"/>
<evidence type="ECO:0000259" key="4">
    <source>
        <dbReference type="Pfam" id="PF07731"/>
    </source>
</evidence>
<evidence type="ECO:0000313" key="6">
    <source>
        <dbReference type="WBParaSite" id="ACRNAN_scaffold314.g32327.t1"/>
    </source>
</evidence>
<evidence type="ECO:0000256" key="1">
    <source>
        <dbReference type="ARBA" id="ARBA00022723"/>
    </source>
</evidence>
<dbReference type="InterPro" id="IPR002355">
    <property type="entry name" value="Cu_oxidase_Cu_BS"/>
</dbReference>
<keyword evidence="3" id="KW-0186">Copper</keyword>
<dbReference type="PANTHER" id="PTHR11709:SF394">
    <property type="entry name" value="FI03373P-RELATED"/>
    <property type="match status" value="1"/>
</dbReference>
<reference evidence="6" key="1">
    <citation type="submission" date="2022-11" db="UniProtKB">
        <authorList>
            <consortium name="WormBaseParasite"/>
        </authorList>
    </citation>
    <scope>IDENTIFICATION</scope>
</reference>
<dbReference type="CDD" id="cd13905">
    <property type="entry name" value="CuRO_3_tcLLC2_insect_like"/>
    <property type="match status" value="1"/>
</dbReference>
<dbReference type="GO" id="GO:0016491">
    <property type="term" value="F:oxidoreductase activity"/>
    <property type="evidence" value="ECO:0007669"/>
    <property type="project" value="UniProtKB-KW"/>
</dbReference>
<dbReference type="InterPro" id="IPR011706">
    <property type="entry name" value="Cu-oxidase_C"/>
</dbReference>
<dbReference type="AlphaFoldDB" id="A0A914DMC0"/>
<dbReference type="GO" id="GO:0005886">
    <property type="term" value="C:plasma membrane"/>
    <property type="evidence" value="ECO:0007669"/>
    <property type="project" value="TreeGrafter"/>
</dbReference>
<dbReference type="GO" id="GO:0006826">
    <property type="term" value="P:iron ion transport"/>
    <property type="evidence" value="ECO:0007669"/>
    <property type="project" value="TreeGrafter"/>
</dbReference>
<sequence length="236" mass="26642">MNTHYDGNVNGWVFEHASGIPYFHENNLQDVAKICDYSKCPPQQVTGHSHLEGCHCFHYLSISLGSIVQITIYNMGFGGGFAYGFAHPMHIHGNHFYVMKMGFPVYNNTNLYLTHNPDIACNESDNCNEKTWTNPNWLYGHIPGMNTRNPSLRDTITVPMGGYVVIRFRATNPGWWYAHCHLQNHDMAGMAFVLKIGNHSQMSAPPPTFPKDCGIFEAPPLNFQKSEQFFGNGINI</sequence>
<dbReference type="PANTHER" id="PTHR11709">
    <property type="entry name" value="MULTI-COPPER OXIDASE"/>
    <property type="match status" value="1"/>
</dbReference>
<evidence type="ECO:0000313" key="5">
    <source>
        <dbReference type="Proteomes" id="UP000887540"/>
    </source>
</evidence>
<name>A0A914DMC0_9BILA</name>
<evidence type="ECO:0000256" key="3">
    <source>
        <dbReference type="ARBA" id="ARBA00023008"/>
    </source>
</evidence>
<feature type="domain" description="Plastocyanin-like" evidence="4">
    <location>
        <begin position="55"/>
        <end position="197"/>
    </location>
</feature>
<evidence type="ECO:0000256" key="2">
    <source>
        <dbReference type="ARBA" id="ARBA00023002"/>
    </source>
</evidence>
<organism evidence="5 6">
    <name type="scientific">Acrobeloides nanus</name>
    <dbReference type="NCBI Taxonomy" id="290746"/>
    <lineage>
        <taxon>Eukaryota</taxon>
        <taxon>Metazoa</taxon>
        <taxon>Ecdysozoa</taxon>
        <taxon>Nematoda</taxon>
        <taxon>Chromadorea</taxon>
        <taxon>Rhabditida</taxon>
        <taxon>Tylenchina</taxon>
        <taxon>Cephalobomorpha</taxon>
        <taxon>Cephaloboidea</taxon>
        <taxon>Cephalobidae</taxon>
        <taxon>Acrobeloides</taxon>
    </lineage>
</organism>
<protein>
    <submittedName>
        <fullName evidence="6">Plastocyanin-like domain-containing protein</fullName>
    </submittedName>
</protein>
<dbReference type="Gene3D" id="2.60.40.420">
    <property type="entry name" value="Cupredoxins - blue copper proteins"/>
    <property type="match status" value="1"/>
</dbReference>
<keyword evidence="5" id="KW-1185">Reference proteome</keyword>
<accession>A0A914DMC0</accession>
<dbReference type="InterPro" id="IPR045087">
    <property type="entry name" value="Cu-oxidase_fam"/>
</dbReference>
<keyword evidence="1" id="KW-0479">Metal-binding</keyword>
<dbReference type="WBParaSite" id="ACRNAN_scaffold314.g32327.t1">
    <property type="protein sequence ID" value="ACRNAN_scaffold314.g32327.t1"/>
    <property type="gene ID" value="ACRNAN_scaffold314.g32327"/>
</dbReference>
<keyword evidence="2" id="KW-0560">Oxidoreductase</keyword>
<dbReference type="InterPro" id="IPR008972">
    <property type="entry name" value="Cupredoxin"/>
</dbReference>
<dbReference type="Pfam" id="PF07731">
    <property type="entry name" value="Cu-oxidase_2"/>
    <property type="match status" value="1"/>
</dbReference>
<dbReference type="PROSITE" id="PS00080">
    <property type="entry name" value="MULTICOPPER_OXIDASE2"/>
    <property type="match status" value="1"/>
</dbReference>
<dbReference type="SUPFAM" id="SSF49503">
    <property type="entry name" value="Cupredoxins"/>
    <property type="match status" value="1"/>
</dbReference>